<dbReference type="RefSeq" id="WP_244688291.1">
    <property type="nucleotide sequence ID" value="NZ_CP095043.1"/>
</dbReference>
<keyword evidence="2" id="KW-1185">Reference proteome</keyword>
<evidence type="ECO:0000313" key="1">
    <source>
        <dbReference type="EMBL" id="UOQ61652.1"/>
    </source>
</evidence>
<accession>A0ABY4FZC1</accession>
<name>A0ABY4FZC1_9MICO</name>
<proteinExistence type="predicted"/>
<dbReference type="EMBL" id="CP095043">
    <property type="protein sequence ID" value="UOQ61652.1"/>
    <property type="molecule type" value="Genomic_DNA"/>
</dbReference>
<organism evidence="1 2">
    <name type="scientific">Leucobacter rhizosphaerae</name>
    <dbReference type="NCBI Taxonomy" id="2932245"/>
    <lineage>
        <taxon>Bacteria</taxon>
        <taxon>Bacillati</taxon>
        <taxon>Actinomycetota</taxon>
        <taxon>Actinomycetes</taxon>
        <taxon>Micrococcales</taxon>
        <taxon>Microbacteriaceae</taxon>
        <taxon>Leucobacter</taxon>
    </lineage>
</organism>
<gene>
    <name evidence="1" type="ORF">MUN76_06760</name>
</gene>
<protein>
    <submittedName>
        <fullName evidence="1">Uncharacterized protein</fullName>
    </submittedName>
</protein>
<reference evidence="1 2" key="1">
    <citation type="submission" date="2022-04" db="EMBL/GenBank/DDBJ databases">
        <title>Leucobacter sp. isolated from rhizosphere of onion.</title>
        <authorList>
            <person name="Won M."/>
            <person name="Lee C.-M."/>
            <person name="Woen H.-Y."/>
            <person name="Kwon S.-W."/>
        </authorList>
    </citation>
    <scope>NUCLEOTIDE SEQUENCE [LARGE SCALE GENOMIC DNA]</scope>
    <source>
        <strain evidence="1 2">H25R-14</strain>
    </source>
</reference>
<dbReference type="Proteomes" id="UP000831775">
    <property type="component" value="Chromosome"/>
</dbReference>
<sequence length="99" mass="9986">MPHHLDLRDSTLADVGTELISAAEGVSELTAAPAVDLSALAVVGADLSTFIDDLVTGCAALADAAVTGAITAVDLVERTLELDARITAAVRVGFALPES</sequence>
<evidence type="ECO:0000313" key="2">
    <source>
        <dbReference type="Proteomes" id="UP000831775"/>
    </source>
</evidence>